<sequence>MILVYGLLRRFHYPSYREFQDVPKMEKSSIKISRESPTISEKILIMHLWKVAGALHNPNGIRLNAKVP</sequence>
<name>A0A251UWJ9_HELAN</name>
<accession>A0A251UWJ9</accession>
<evidence type="ECO:0000313" key="1">
    <source>
        <dbReference type="EMBL" id="OTG27226.1"/>
    </source>
</evidence>
<keyword evidence="2" id="KW-1185">Reference proteome</keyword>
<dbReference type="EMBL" id="CM007893">
    <property type="protein sequence ID" value="OTG27226.1"/>
    <property type="molecule type" value="Genomic_DNA"/>
</dbReference>
<reference evidence="2" key="1">
    <citation type="journal article" date="2017" name="Nature">
        <title>The sunflower genome provides insights into oil metabolism, flowering and Asterid evolution.</title>
        <authorList>
            <person name="Badouin H."/>
            <person name="Gouzy J."/>
            <person name="Grassa C.J."/>
            <person name="Murat F."/>
            <person name="Staton S.E."/>
            <person name="Cottret L."/>
            <person name="Lelandais-Briere C."/>
            <person name="Owens G.L."/>
            <person name="Carrere S."/>
            <person name="Mayjonade B."/>
            <person name="Legrand L."/>
            <person name="Gill N."/>
            <person name="Kane N.C."/>
            <person name="Bowers J.E."/>
            <person name="Hubner S."/>
            <person name="Bellec A."/>
            <person name="Berard A."/>
            <person name="Berges H."/>
            <person name="Blanchet N."/>
            <person name="Boniface M.C."/>
            <person name="Brunel D."/>
            <person name="Catrice O."/>
            <person name="Chaidir N."/>
            <person name="Claudel C."/>
            <person name="Donnadieu C."/>
            <person name="Faraut T."/>
            <person name="Fievet G."/>
            <person name="Helmstetter N."/>
            <person name="King M."/>
            <person name="Knapp S.J."/>
            <person name="Lai Z."/>
            <person name="Le Paslier M.C."/>
            <person name="Lippi Y."/>
            <person name="Lorenzon L."/>
            <person name="Mandel J.R."/>
            <person name="Marage G."/>
            <person name="Marchand G."/>
            <person name="Marquand E."/>
            <person name="Bret-Mestries E."/>
            <person name="Morien E."/>
            <person name="Nambeesan S."/>
            <person name="Nguyen T."/>
            <person name="Pegot-Espagnet P."/>
            <person name="Pouilly N."/>
            <person name="Raftis F."/>
            <person name="Sallet E."/>
            <person name="Schiex T."/>
            <person name="Thomas J."/>
            <person name="Vandecasteele C."/>
            <person name="Vares D."/>
            <person name="Vear F."/>
            <person name="Vautrin S."/>
            <person name="Crespi M."/>
            <person name="Mangin B."/>
            <person name="Burke J.M."/>
            <person name="Salse J."/>
            <person name="Munos S."/>
            <person name="Vincourt P."/>
            <person name="Rieseberg L.H."/>
            <person name="Langlade N.B."/>
        </authorList>
    </citation>
    <scope>NUCLEOTIDE SEQUENCE [LARGE SCALE GENOMIC DNA]</scope>
    <source>
        <strain evidence="2">cv. SF193</strain>
    </source>
</reference>
<gene>
    <name evidence="1" type="ORF">HannXRQ_Chr04g0097771</name>
</gene>
<dbReference type="InParanoid" id="A0A251UWJ9"/>
<organism evidence="1 2">
    <name type="scientific">Helianthus annuus</name>
    <name type="common">Common sunflower</name>
    <dbReference type="NCBI Taxonomy" id="4232"/>
    <lineage>
        <taxon>Eukaryota</taxon>
        <taxon>Viridiplantae</taxon>
        <taxon>Streptophyta</taxon>
        <taxon>Embryophyta</taxon>
        <taxon>Tracheophyta</taxon>
        <taxon>Spermatophyta</taxon>
        <taxon>Magnoliopsida</taxon>
        <taxon>eudicotyledons</taxon>
        <taxon>Gunneridae</taxon>
        <taxon>Pentapetalae</taxon>
        <taxon>asterids</taxon>
        <taxon>campanulids</taxon>
        <taxon>Asterales</taxon>
        <taxon>Asteraceae</taxon>
        <taxon>Asteroideae</taxon>
        <taxon>Heliantheae alliance</taxon>
        <taxon>Heliantheae</taxon>
        <taxon>Helianthus</taxon>
    </lineage>
</organism>
<dbReference type="AlphaFoldDB" id="A0A251UWJ9"/>
<evidence type="ECO:0000313" key="2">
    <source>
        <dbReference type="Proteomes" id="UP000215914"/>
    </source>
</evidence>
<proteinExistence type="predicted"/>
<protein>
    <submittedName>
        <fullName evidence="1">Uncharacterized protein</fullName>
    </submittedName>
</protein>
<dbReference type="Proteomes" id="UP000215914">
    <property type="component" value="Chromosome 4"/>
</dbReference>